<reference evidence="2 3" key="1">
    <citation type="submission" date="2012-09" db="EMBL/GenBank/DDBJ databases">
        <authorList>
            <person name="Harkins D.M."/>
            <person name="Durkin A.S."/>
            <person name="Brinkac L.M."/>
            <person name="Selengut J.D."/>
            <person name="Sanka R."/>
            <person name="DePew J."/>
            <person name="Purushe J."/>
            <person name="Chanthongthip A."/>
            <person name="Lattana O."/>
            <person name="Phetsouvanh R."/>
            <person name="Newton P.N."/>
            <person name="Vinetz J.M."/>
            <person name="Sutton G.G."/>
            <person name="Nelson W.C."/>
            <person name="Fouts D.E."/>
        </authorList>
    </citation>
    <scope>NUCLEOTIDE SEQUENCE [LARGE SCALE GENOMIC DNA]</scope>
    <source>
        <strain evidence="2 3">UI 12621</strain>
    </source>
</reference>
<keyword evidence="1" id="KW-0472">Membrane</keyword>
<dbReference type="EMBL" id="AHNQ02000050">
    <property type="protein sequence ID" value="EKO23313.1"/>
    <property type="molecule type" value="Genomic_DNA"/>
</dbReference>
<accession>A0A0F6H524</accession>
<evidence type="ECO:0000313" key="2">
    <source>
        <dbReference type="EMBL" id="EKO23313.1"/>
    </source>
</evidence>
<dbReference type="PANTHER" id="PTHR37841">
    <property type="entry name" value="GLR2918 PROTEIN"/>
    <property type="match status" value="1"/>
</dbReference>
<organism evidence="2 3">
    <name type="scientific">Leptospira interrogans str. UI 12621</name>
    <dbReference type="NCBI Taxonomy" id="1049937"/>
    <lineage>
        <taxon>Bacteria</taxon>
        <taxon>Pseudomonadati</taxon>
        <taxon>Spirochaetota</taxon>
        <taxon>Spirochaetia</taxon>
        <taxon>Leptospirales</taxon>
        <taxon>Leptospiraceae</taxon>
        <taxon>Leptospira</taxon>
    </lineage>
</organism>
<feature type="transmembrane region" description="Helical" evidence="1">
    <location>
        <begin position="36"/>
        <end position="57"/>
    </location>
</feature>
<dbReference type="InterPro" id="IPR032774">
    <property type="entry name" value="WG_beta_rep"/>
</dbReference>
<comment type="caution">
    <text evidence="2">The sequence shown here is derived from an EMBL/GenBank/DDBJ whole genome shotgun (WGS) entry which is preliminary data.</text>
</comment>
<keyword evidence="1" id="KW-0812">Transmembrane</keyword>
<evidence type="ECO:0008006" key="4">
    <source>
        <dbReference type="Google" id="ProtNLM"/>
    </source>
</evidence>
<protein>
    <recommendedName>
        <fullName evidence="4">WG repeat-containing protein</fullName>
    </recommendedName>
</protein>
<keyword evidence="1" id="KW-1133">Transmembrane helix</keyword>
<name>A0A0F6H524_LEPIR</name>
<dbReference type="Proteomes" id="UP000006324">
    <property type="component" value="Unassembled WGS sequence"/>
</dbReference>
<dbReference type="SUPFAM" id="SSF69360">
    <property type="entry name" value="Cell wall binding repeat"/>
    <property type="match status" value="1"/>
</dbReference>
<evidence type="ECO:0000256" key="1">
    <source>
        <dbReference type="SAM" id="Phobius"/>
    </source>
</evidence>
<proteinExistence type="predicted"/>
<gene>
    <name evidence="2" type="ORF">LEP1GSC104_0109</name>
</gene>
<dbReference type="PANTHER" id="PTHR37841:SF1">
    <property type="entry name" value="DUF3298 DOMAIN-CONTAINING PROTEIN"/>
    <property type="match status" value="1"/>
</dbReference>
<sequence>MNNKKEIRNTISQQRGVICGNSNGSLKTIMKIKNRVFLKVMLFLYFIFSACTSALVAHPCATEFKIDTVEKDGVGSIQLTPTNPNVSVIQPQFDKVGQFSESLAPVRIGNKWGYIDYTGTFVILPQFDDAKPFSEGLAAVKVKNKWGYIEPIMGEIVIQSRFDETKSFSEGLAAVKVGGKWGYVDKTGKIAIRLRFNDADSFSEDLAVVEIKGEEYGYINKSGKIVIRPQFENVYSYSLGSFSKGFAEVRVSYFIRVRTFYINKLGERQIPGFIPPNHYELEKIVVFRNENKWGFFSTKGEPEIISPHFDAAHSPTDGLAPVRVENKWGYIDFTKCLEGGDISEK</sequence>
<dbReference type="AlphaFoldDB" id="A0A0F6H524"/>
<evidence type="ECO:0000313" key="3">
    <source>
        <dbReference type="Proteomes" id="UP000006324"/>
    </source>
</evidence>
<dbReference type="Pfam" id="PF14903">
    <property type="entry name" value="WG_beta_rep"/>
    <property type="match status" value="4"/>
</dbReference>